<comment type="caution">
    <text evidence="2">The sequence shown here is derived from an EMBL/GenBank/DDBJ whole genome shotgun (WGS) entry which is preliminary data.</text>
</comment>
<accession>A0AAV0E579</accession>
<feature type="compositionally biased region" description="Polar residues" evidence="1">
    <location>
        <begin position="23"/>
        <end position="34"/>
    </location>
</feature>
<sequence>MMNASFNGNVVDLSRSFLSEATGDSSDVESSVFHQESAAVEDDDAQSWSGRGVIGEVDDEDRLGDNCPHQELINPTSSCFRYEEKVYNNYNICDEDNNDEDEDEDEDEDGVEVNQRPMLNMKIGQKIWALGVRGAKRTKKTKVCNLEMNSEKERDRLFWEDCLLF</sequence>
<gene>
    <name evidence="2" type="ORF">CEPIT_LOCUS20970</name>
</gene>
<protein>
    <submittedName>
        <fullName evidence="2">Uncharacterized protein</fullName>
    </submittedName>
</protein>
<name>A0AAV0E579_9ASTE</name>
<evidence type="ECO:0000256" key="1">
    <source>
        <dbReference type="SAM" id="MobiDB-lite"/>
    </source>
</evidence>
<evidence type="ECO:0000313" key="3">
    <source>
        <dbReference type="Proteomes" id="UP001152523"/>
    </source>
</evidence>
<keyword evidence="3" id="KW-1185">Reference proteome</keyword>
<organism evidence="2 3">
    <name type="scientific">Cuscuta epithymum</name>
    <dbReference type="NCBI Taxonomy" id="186058"/>
    <lineage>
        <taxon>Eukaryota</taxon>
        <taxon>Viridiplantae</taxon>
        <taxon>Streptophyta</taxon>
        <taxon>Embryophyta</taxon>
        <taxon>Tracheophyta</taxon>
        <taxon>Spermatophyta</taxon>
        <taxon>Magnoliopsida</taxon>
        <taxon>eudicotyledons</taxon>
        <taxon>Gunneridae</taxon>
        <taxon>Pentapetalae</taxon>
        <taxon>asterids</taxon>
        <taxon>lamiids</taxon>
        <taxon>Solanales</taxon>
        <taxon>Convolvulaceae</taxon>
        <taxon>Cuscuteae</taxon>
        <taxon>Cuscuta</taxon>
        <taxon>Cuscuta subgen. Cuscuta</taxon>
    </lineage>
</organism>
<proteinExistence type="predicted"/>
<feature type="compositionally biased region" description="Acidic residues" evidence="1">
    <location>
        <begin position="93"/>
        <end position="111"/>
    </location>
</feature>
<evidence type="ECO:0000313" key="2">
    <source>
        <dbReference type="EMBL" id="CAH9115147.1"/>
    </source>
</evidence>
<dbReference type="Proteomes" id="UP001152523">
    <property type="component" value="Unassembled WGS sequence"/>
</dbReference>
<feature type="region of interest" description="Disordered" evidence="1">
    <location>
        <begin position="92"/>
        <end position="112"/>
    </location>
</feature>
<dbReference type="AlphaFoldDB" id="A0AAV0E579"/>
<dbReference type="EMBL" id="CAMAPF010000235">
    <property type="protein sequence ID" value="CAH9115147.1"/>
    <property type="molecule type" value="Genomic_DNA"/>
</dbReference>
<feature type="region of interest" description="Disordered" evidence="1">
    <location>
        <begin position="23"/>
        <end position="51"/>
    </location>
</feature>
<reference evidence="2" key="1">
    <citation type="submission" date="2022-07" db="EMBL/GenBank/DDBJ databases">
        <authorList>
            <person name="Macas J."/>
            <person name="Novak P."/>
            <person name="Neumann P."/>
        </authorList>
    </citation>
    <scope>NUCLEOTIDE SEQUENCE</scope>
</reference>